<sequence>MIFDSLESIFNILEKINVRRKHIKIESINITDDRSSKEYVKTLGTPNENHYSNLVHNIVTVQNNSGKTQAITSVQLKNVQLTSKSFPVIQYDGGFINDTQEFCFMLINNGNKAGQTADCMVKFYATEQSQKKYELLLEYPIETQEIEEGQIKVVALVDYLNNFKQYFEENDNVRGIRVEVIRNEKVLFDDGQGYNREQGRFVKPLGGTGIPINLNKTLFRVPRGFKFEKELIQKCHQPLNIGTNTIDFYILTEETASLNYEVELISGNKRICPPQNEGKIKLDVFVPCYKVLDNHTYGKFYEVLEKQGIRCDDIFTVTDMKLIKEDLVYNIYEPLEKMDW</sequence>
<dbReference type="OrthoDB" id="9979300at2"/>
<dbReference type="KEGG" id="smu:SMU_1160c"/>
<name>Q8DTZ9_STRMU</name>
<dbReference type="AlphaFoldDB" id="Q8DTZ9"/>
<evidence type="ECO:0000313" key="2">
    <source>
        <dbReference type="Proteomes" id="UP000002512"/>
    </source>
</evidence>
<dbReference type="EMBL" id="AE014133">
    <property type="protein sequence ID" value="AAN58852.1"/>
    <property type="molecule type" value="Genomic_DNA"/>
</dbReference>
<keyword evidence="2" id="KW-1185">Reference proteome</keyword>
<dbReference type="Proteomes" id="UP000002512">
    <property type="component" value="Chromosome"/>
</dbReference>
<dbReference type="STRING" id="210007.SMU_1160c"/>
<protein>
    <submittedName>
        <fullName evidence="1">Uncharacterized protein</fullName>
    </submittedName>
</protein>
<dbReference type="PATRIC" id="fig|210007.7.peg.1040"/>
<dbReference type="HOGENOM" id="CLU_811139_0_0_9"/>
<reference evidence="1 2" key="1">
    <citation type="journal article" date="2002" name="Proc. Natl. Acad. Sci. U.S.A.">
        <title>Genome sequence of Streptococcus mutans UA159, a cariogenic dental pathogen.</title>
        <authorList>
            <person name="Ajdic D."/>
            <person name="McShan W.M."/>
            <person name="McLaughlin R.E."/>
            <person name="Savic G."/>
            <person name="Chang J."/>
            <person name="Carson M.B."/>
            <person name="Primeaux C."/>
            <person name="Tian R."/>
            <person name="Kenton S."/>
            <person name="Jia H."/>
            <person name="Lin S."/>
            <person name="Qian Y."/>
            <person name="Li S."/>
            <person name="Zhu H."/>
            <person name="Najar F."/>
            <person name="Lai H."/>
            <person name="White J."/>
            <person name="Roe B.A."/>
            <person name="Ferretti J.J."/>
        </authorList>
    </citation>
    <scope>NUCLEOTIDE SEQUENCE [LARGE SCALE GENOMIC DNA]</scope>
    <source>
        <strain evidence="2">ATCC 700610 / UA159</strain>
    </source>
</reference>
<accession>Q8DTZ9</accession>
<proteinExistence type="predicted"/>
<evidence type="ECO:0000313" key="1">
    <source>
        <dbReference type="EMBL" id="AAN58852.1"/>
    </source>
</evidence>
<gene>
    <name evidence="1" type="ordered locus">SMU_1160c</name>
</gene>
<organism evidence="1 2">
    <name type="scientific">Streptococcus mutans serotype c (strain ATCC 700610 / UA159)</name>
    <dbReference type="NCBI Taxonomy" id="210007"/>
    <lineage>
        <taxon>Bacteria</taxon>
        <taxon>Bacillati</taxon>
        <taxon>Bacillota</taxon>
        <taxon>Bacilli</taxon>
        <taxon>Lactobacillales</taxon>
        <taxon>Streptococcaceae</taxon>
        <taxon>Streptococcus</taxon>
    </lineage>
</organism>
<dbReference type="RefSeq" id="WP_002262187.1">
    <property type="nucleotide sequence ID" value="NC_004350.2"/>
</dbReference>
<dbReference type="GeneID" id="93859353"/>